<dbReference type="EMBL" id="BGZK01002003">
    <property type="protein sequence ID" value="GBP89444.1"/>
    <property type="molecule type" value="Genomic_DNA"/>
</dbReference>
<reference evidence="2 3" key="1">
    <citation type="journal article" date="2019" name="Commun. Biol.">
        <title>The bagworm genome reveals a unique fibroin gene that provides high tensile strength.</title>
        <authorList>
            <person name="Kono N."/>
            <person name="Nakamura H."/>
            <person name="Ohtoshi R."/>
            <person name="Tomita M."/>
            <person name="Numata K."/>
            <person name="Arakawa K."/>
        </authorList>
    </citation>
    <scope>NUCLEOTIDE SEQUENCE [LARGE SCALE GENOMIC DNA]</scope>
</reference>
<dbReference type="Proteomes" id="UP000299102">
    <property type="component" value="Unassembled WGS sequence"/>
</dbReference>
<name>A0A4C1ZQQ6_EUMVA</name>
<organism evidence="2 3">
    <name type="scientific">Eumeta variegata</name>
    <name type="common">Bagworm moth</name>
    <name type="synonym">Eumeta japonica</name>
    <dbReference type="NCBI Taxonomy" id="151549"/>
    <lineage>
        <taxon>Eukaryota</taxon>
        <taxon>Metazoa</taxon>
        <taxon>Ecdysozoa</taxon>
        <taxon>Arthropoda</taxon>
        <taxon>Hexapoda</taxon>
        <taxon>Insecta</taxon>
        <taxon>Pterygota</taxon>
        <taxon>Neoptera</taxon>
        <taxon>Endopterygota</taxon>
        <taxon>Lepidoptera</taxon>
        <taxon>Glossata</taxon>
        <taxon>Ditrysia</taxon>
        <taxon>Tineoidea</taxon>
        <taxon>Psychidae</taxon>
        <taxon>Oiketicinae</taxon>
        <taxon>Eumeta</taxon>
    </lineage>
</organism>
<evidence type="ECO:0000313" key="2">
    <source>
        <dbReference type="EMBL" id="GBP89444.1"/>
    </source>
</evidence>
<evidence type="ECO:0000313" key="3">
    <source>
        <dbReference type="Proteomes" id="UP000299102"/>
    </source>
</evidence>
<accession>A0A4C1ZQQ6</accession>
<proteinExistence type="predicted"/>
<protein>
    <submittedName>
        <fullName evidence="2">Uncharacterized protein</fullName>
    </submittedName>
</protein>
<gene>
    <name evidence="2" type="ORF">EVAR_89148_1</name>
</gene>
<evidence type="ECO:0000256" key="1">
    <source>
        <dbReference type="SAM" id="MobiDB-lite"/>
    </source>
</evidence>
<dbReference type="AlphaFoldDB" id="A0A4C1ZQQ6"/>
<sequence>MVDGSRASASPQGGQQATARRNCKHGNGTRIVCACRYSRARARPPVAYSVVRAVLFPKLNALVATYTNKRAPIYTYYSLRRETKSCITTDIIARTADRGEKWSQRWSARALTGLDLSNGPDVHPGGAELENSKGDALVDFETSFLLRSSTWIQCVI</sequence>
<keyword evidence="3" id="KW-1185">Reference proteome</keyword>
<feature type="compositionally biased region" description="Polar residues" evidence="1">
    <location>
        <begin position="7"/>
        <end position="19"/>
    </location>
</feature>
<feature type="region of interest" description="Disordered" evidence="1">
    <location>
        <begin position="1"/>
        <end position="21"/>
    </location>
</feature>
<comment type="caution">
    <text evidence="2">The sequence shown here is derived from an EMBL/GenBank/DDBJ whole genome shotgun (WGS) entry which is preliminary data.</text>
</comment>